<dbReference type="Gene3D" id="3.40.30.10">
    <property type="entry name" value="Glutaredoxin"/>
    <property type="match status" value="1"/>
</dbReference>
<gene>
    <name evidence="3" type="ORF">ENE75_11625</name>
</gene>
<reference evidence="3 4" key="1">
    <citation type="submission" date="2019-01" db="EMBL/GenBank/DDBJ databases">
        <authorList>
            <person name="Chen W.-M."/>
        </authorList>
    </citation>
    <scope>NUCLEOTIDE SEQUENCE [LARGE SCALE GENOMIC DNA]</scope>
    <source>
        <strain evidence="3 4">ICH-3</strain>
    </source>
</reference>
<keyword evidence="4" id="KW-1185">Reference proteome</keyword>
<keyword evidence="3" id="KW-0808">Transferase</keyword>
<dbReference type="SFLD" id="SFLDG00358">
    <property type="entry name" value="Main_(cytGST)"/>
    <property type="match status" value="1"/>
</dbReference>
<dbReference type="InterPro" id="IPR040079">
    <property type="entry name" value="Glutathione_S-Trfase"/>
</dbReference>
<accession>A0A3S2U8T5</accession>
<evidence type="ECO:0000313" key="3">
    <source>
        <dbReference type="EMBL" id="RVT51468.1"/>
    </source>
</evidence>
<comment type="caution">
    <text evidence="3">The sequence shown here is derived from an EMBL/GenBank/DDBJ whole genome shotgun (WGS) entry which is preliminary data.</text>
</comment>
<proteinExistence type="predicted"/>
<dbReference type="Proteomes" id="UP000288178">
    <property type="component" value="Unassembled WGS sequence"/>
</dbReference>
<dbReference type="Gene3D" id="1.20.1050.10">
    <property type="match status" value="1"/>
</dbReference>
<dbReference type="InterPro" id="IPR010987">
    <property type="entry name" value="Glutathione-S-Trfase_C-like"/>
</dbReference>
<dbReference type="PANTHER" id="PTHR44051:SF8">
    <property type="entry name" value="GLUTATHIONE S-TRANSFERASE GSTA"/>
    <property type="match status" value="1"/>
</dbReference>
<dbReference type="GO" id="GO:0016740">
    <property type="term" value="F:transferase activity"/>
    <property type="evidence" value="ECO:0007669"/>
    <property type="project" value="UniProtKB-KW"/>
</dbReference>
<dbReference type="CDD" id="cd03057">
    <property type="entry name" value="GST_N_Beta"/>
    <property type="match status" value="1"/>
</dbReference>
<dbReference type="InterPro" id="IPR036282">
    <property type="entry name" value="Glutathione-S-Trfase_C_sf"/>
</dbReference>
<dbReference type="EMBL" id="SACT01000003">
    <property type="protein sequence ID" value="RVT51468.1"/>
    <property type="molecule type" value="Genomic_DNA"/>
</dbReference>
<evidence type="ECO:0000259" key="2">
    <source>
        <dbReference type="PROSITE" id="PS50405"/>
    </source>
</evidence>
<dbReference type="AlphaFoldDB" id="A0A3S2U8T5"/>
<dbReference type="InterPro" id="IPR004045">
    <property type="entry name" value="Glutathione_S-Trfase_N"/>
</dbReference>
<dbReference type="SFLD" id="SFLDS00019">
    <property type="entry name" value="Glutathione_Transferase_(cytos"/>
    <property type="match status" value="1"/>
</dbReference>
<dbReference type="PROSITE" id="PS50404">
    <property type="entry name" value="GST_NTER"/>
    <property type="match status" value="1"/>
</dbReference>
<dbReference type="PANTHER" id="PTHR44051">
    <property type="entry name" value="GLUTATHIONE S-TRANSFERASE-RELATED"/>
    <property type="match status" value="1"/>
</dbReference>
<organism evidence="3 4">
    <name type="scientific">Rubrivivax albus</name>
    <dbReference type="NCBI Taxonomy" id="2499835"/>
    <lineage>
        <taxon>Bacteria</taxon>
        <taxon>Pseudomonadati</taxon>
        <taxon>Pseudomonadota</taxon>
        <taxon>Betaproteobacteria</taxon>
        <taxon>Burkholderiales</taxon>
        <taxon>Sphaerotilaceae</taxon>
        <taxon>Rubrivivax</taxon>
    </lineage>
</organism>
<evidence type="ECO:0000313" key="4">
    <source>
        <dbReference type="Proteomes" id="UP000288178"/>
    </source>
</evidence>
<dbReference type="OrthoDB" id="3828095at2"/>
<dbReference type="InterPro" id="IPR036249">
    <property type="entry name" value="Thioredoxin-like_sf"/>
</dbReference>
<evidence type="ECO:0000259" key="1">
    <source>
        <dbReference type="PROSITE" id="PS50404"/>
    </source>
</evidence>
<dbReference type="SUPFAM" id="SSF47616">
    <property type="entry name" value="GST C-terminal domain-like"/>
    <property type="match status" value="1"/>
</dbReference>
<dbReference type="SFLD" id="SFLDG01150">
    <property type="entry name" value="Main.1:_Beta-like"/>
    <property type="match status" value="1"/>
</dbReference>
<name>A0A3S2U8T5_9BURK</name>
<sequence length="216" mass="23961">MTVALTLHYYPSNASMTPHLLLRELGVPFTLQLVDRAQNAHKSPAYLKLNPNGLIPVLQDGELVLYETAAIVLHLVDTHPEAGLAPPVRTPERAEFYKWLVWLSGSLQAMMPHYFYSERMVAPGNAAGAAEVKAQAEARIAAMVDQIDQRLAVQPWMSGAQFGALDPYAFMLCRWTRGMQRPARTLPHVGPWLARMLERPAVRATLAAEGLQPPFV</sequence>
<dbReference type="CDD" id="cd03188">
    <property type="entry name" value="GST_C_Beta"/>
    <property type="match status" value="1"/>
</dbReference>
<dbReference type="SUPFAM" id="SSF52833">
    <property type="entry name" value="Thioredoxin-like"/>
    <property type="match status" value="1"/>
</dbReference>
<feature type="domain" description="GST C-terminal" evidence="2">
    <location>
        <begin position="89"/>
        <end position="215"/>
    </location>
</feature>
<feature type="domain" description="GST N-terminal" evidence="1">
    <location>
        <begin position="3"/>
        <end position="83"/>
    </location>
</feature>
<protein>
    <submittedName>
        <fullName evidence="3">Glutathione S-transferase family protein</fullName>
    </submittedName>
</protein>
<dbReference type="PROSITE" id="PS50405">
    <property type="entry name" value="GST_CTER"/>
    <property type="match status" value="1"/>
</dbReference>
<dbReference type="Pfam" id="PF13409">
    <property type="entry name" value="GST_N_2"/>
    <property type="match status" value="1"/>
</dbReference>